<evidence type="ECO:0000256" key="3">
    <source>
        <dbReference type="ARBA" id="ARBA00023136"/>
    </source>
</evidence>
<accession>C6E3H7</accession>
<dbReference type="InterPro" id="IPR011701">
    <property type="entry name" value="MFS"/>
</dbReference>
<feature type="transmembrane region" description="Helical" evidence="4">
    <location>
        <begin position="52"/>
        <end position="73"/>
    </location>
</feature>
<evidence type="ECO:0000256" key="4">
    <source>
        <dbReference type="SAM" id="Phobius"/>
    </source>
</evidence>
<keyword evidence="1 4" id="KW-0812">Transmembrane</keyword>
<dbReference type="HOGENOM" id="CLU_001265_59_7_7"/>
<dbReference type="GO" id="GO:0022857">
    <property type="term" value="F:transmembrane transporter activity"/>
    <property type="evidence" value="ECO:0007669"/>
    <property type="project" value="InterPro"/>
</dbReference>
<sequence>MSKTTSNKGWQVVMAGTGINLALGVLYAWSIFKGAIKSSIEEGGPDAFQWSLGSINDPYALCCLAFAFSMILAGKCQDKIGPAKTALIGGILVGAGFCLMGYSNSYAAWVTGFGVLAGSGFGFGYSAATPPALKWFSSKKTGLIAGIVVAGFGLAPVYIAPLSSYLLGAYGIQQSMYILAAGFAVIVCGLSFVLVNPPKGFVPAEPVIKGEEGNPAPAKKAVHDATVAEMLRSPKFYMLWTTFFIGAGAGLMVIGSVAGLAKKSMGPMAFVAVAIMAIGNAAGRVVAGVLSDKIGRRATLTIMLSFQAVLMFAAVPVVGSGSATLLVLLASLIGFNYGSNLTLFPSFAKDYWGFKNYGLNYGVLFSAWGVGGMVMGRVSEMMNAQPGGLNKSFILAGSCLAMGTIVTFFLREKKAVAVEAAEVVGEKVAVKVSA</sequence>
<feature type="transmembrane region" description="Helical" evidence="4">
    <location>
        <begin position="85"/>
        <end position="102"/>
    </location>
</feature>
<feature type="domain" description="Major facilitator superfamily (MFS) profile" evidence="5">
    <location>
        <begin position="13"/>
        <end position="415"/>
    </location>
</feature>
<dbReference type="InterPro" id="IPR050327">
    <property type="entry name" value="Proton-linked_MCT"/>
</dbReference>
<dbReference type="PANTHER" id="PTHR11360:SF304">
    <property type="entry name" value="MFS DOMAIN-CONTAINING PROTEIN"/>
    <property type="match status" value="1"/>
</dbReference>
<evidence type="ECO:0000313" key="6">
    <source>
        <dbReference type="EMBL" id="ACT19169.1"/>
    </source>
</evidence>
<dbReference type="PANTHER" id="PTHR11360">
    <property type="entry name" value="MONOCARBOXYLATE TRANSPORTER"/>
    <property type="match status" value="1"/>
</dbReference>
<dbReference type="AlphaFoldDB" id="C6E3H7"/>
<dbReference type="Pfam" id="PF07690">
    <property type="entry name" value="MFS_1"/>
    <property type="match status" value="1"/>
</dbReference>
<feature type="transmembrane region" description="Helical" evidence="4">
    <location>
        <begin position="108"/>
        <end position="129"/>
    </location>
</feature>
<protein>
    <submittedName>
        <fullName evidence="6">Major facilitator superfamily MFS_1</fullName>
    </submittedName>
</protein>
<reference evidence="6" key="1">
    <citation type="submission" date="2009-07" db="EMBL/GenBank/DDBJ databases">
        <title>Complete sequence of Geobacter sp. M21.</title>
        <authorList>
            <consortium name="US DOE Joint Genome Institute"/>
            <person name="Lucas S."/>
            <person name="Copeland A."/>
            <person name="Lapidus A."/>
            <person name="Glavina del Rio T."/>
            <person name="Dalin E."/>
            <person name="Tice H."/>
            <person name="Bruce D."/>
            <person name="Goodwin L."/>
            <person name="Pitluck S."/>
            <person name="Saunders E."/>
            <person name="Brettin T."/>
            <person name="Detter J.C."/>
            <person name="Han C."/>
            <person name="Larimer F."/>
            <person name="Land M."/>
            <person name="Hauser L."/>
            <person name="Kyrpides N."/>
            <person name="Ovchinnikova G."/>
            <person name="Lovley D."/>
        </authorList>
    </citation>
    <scope>NUCLEOTIDE SEQUENCE [LARGE SCALE GENOMIC DNA]</scope>
    <source>
        <strain evidence="6">M21</strain>
    </source>
</reference>
<dbReference type="InterPro" id="IPR020846">
    <property type="entry name" value="MFS_dom"/>
</dbReference>
<keyword evidence="3 4" id="KW-0472">Membrane</keyword>
<dbReference type="OrthoDB" id="9793415at2"/>
<feature type="transmembrane region" description="Helical" evidence="4">
    <location>
        <begin position="388"/>
        <end position="410"/>
    </location>
</feature>
<dbReference type="KEGG" id="gem:GM21_3142"/>
<feature type="transmembrane region" description="Helical" evidence="4">
    <location>
        <begin position="357"/>
        <end position="376"/>
    </location>
</feature>
<evidence type="ECO:0000256" key="2">
    <source>
        <dbReference type="ARBA" id="ARBA00022989"/>
    </source>
</evidence>
<dbReference type="STRING" id="443144.GM21_3142"/>
<dbReference type="CDD" id="cd17353">
    <property type="entry name" value="MFS_OFA_like"/>
    <property type="match status" value="1"/>
</dbReference>
<gene>
    <name evidence="6" type="ordered locus">GM21_3142</name>
</gene>
<dbReference type="SUPFAM" id="SSF103473">
    <property type="entry name" value="MFS general substrate transporter"/>
    <property type="match status" value="1"/>
</dbReference>
<dbReference type="PROSITE" id="PS50850">
    <property type="entry name" value="MFS"/>
    <property type="match status" value="1"/>
</dbReference>
<organism evidence="6">
    <name type="scientific">Geobacter sp. (strain M21)</name>
    <dbReference type="NCBI Taxonomy" id="443144"/>
    <lineage>
        <taxon>Bacteria</taxon>
        <taxon>Pseudomonadati</taxon>
        <taxon>Thermodesulfobacteriota</taxon>
        <taxon>Desulfuromonadia</taxon>
        <taxon>Geobacterales</taxon>
        <taxon>Geobacteraceae</taxon>
        <taxon>Geobacter</taxon>
    </lineage>
</organism>
<dbReference type="eggNOG" id="COG2223">
    <property type="taxonomic scope" value="Bacteria"/>
</dbReference>
<feature type="transmembrane region" description="Helical" evidence="4">
    <location>
        <begin position="308"/>
        <end position="337"/>
    </location>
</feature>
<proteinExistence type="predicted"/>
<feature type="transmembrane region" description="Helical" evidence="4">
    <location>
        <begin position="237"/>
        <end position="261"/>
    </location>
</feature>
<keyword evidence="2 4" id="KW-1133">Transmembrane helix</keyword>
<evidence type="ECO:0000256" key="1">
    <source>
        <dbReference type="ARBA" id="ARBA00022692"/>
    </source>
</evidence>
<name>C6E3H7_GEOSM</name>
<feature type="transmembrane region" description="Helical" evidence="4">
    <location>
        <begin position="175"/>
        <end position="195"/>
    </location>
</feature>
<dbReference type="Gene3D" id="1.20.1250.20">
    <property type="entry name" value="MFS general substrate transporter like domains"/>
    <property type="match status" value="2"/>
</dbReference>
<dbReference type="EMBL" id="CP001661">
    <property type="protein sequence ID" value="ACT19169.1"/>
    <property type="molecule type" value="Genomic_DNA"/>
</dbReference>
<feature type="transmembrane region" description="Helical" evidence="4">
    <location>
        <begin position="12"/>
        <end position="32"/>
    </location>
</feature>
<evidence type="ECO:0000259" key="5">
    <source>
        <dbReference type="PROSITE" id="PS50850"/>
    </source>
</evidence>
<dbReference type="InterPro" id="IPR036259">
    <property type="entry name" value="MFS_trans_sf"/>
</dbReference>
<feature type="transmembrane region" description="Helical" evidence="4">
    <location>
        <begin position="267"/>
        <end position="287"/>
    </location>
</feature>
<feature type="transmembrane region" description="Helical" evidence="4">
    <location>
        <begin position="141"/>
        <end position="163"/>
    </location>
</feature>